<dbReference type="InterPro" id="IPR035909">
    <property type="entry name" value="CheB_C"/>
</dbReference>
<evidence type="ECO:0000259" key="3">
    <source>
        <dbReference type="PROSITE" id="PS50122"/>
    </source>
</evidence>
<dbReference type="EMBL" id="SMTF01000015">
    <property type="protein sequence ID" value="TDK21693.1"/>
    <property type="molecule type" value="Genomic_DNA"/>
</dbReference>
<sequence length="563" mass="57323">MNDGTLRVALLARAGDACDRIGEALRGAGADLVLVADPVDAGESAVRDARPQAIMVALEPAIEDALEAFDDLLADPAYLVIFEEAELAAQRAGWDAARWMRHLSAKLHRHGDVLPPGAEDETDLQPSPGPLPSRRDDVDLEEAIVAFADEAQQRAEEVPRDSGIEGSAASGGVEAASPFDPLAWETGGAPAEDLGTTIEASADTDAPLPFDPVAFELADADAGALPRPPAAEPAEFDLSGFSLAGDASGATPGNDADVDGMAEAGGADASANPAVADAVEFDLSGFSLVDDAPGPSADGESDRETGEAGQSEDAGDAAEVEEGASQGFDTGGLSLAADEDIQVAARNDGAPAVAERLDARISGLSLADPESYGHGPERGAVLVDAGLGGPDAVRQLLAAMPPGFPRTVLVRLQLDGGRYDRLVRQMERAAALPVELASANAEAVAGQVYFLPPELGLRRDKGRLWFDADAAGQALPDALPAGDSALLLLSGASRSLADAAGAGEWSAALVAGQAPDGSYDPDASLALMERGGITGTPGELAAMLAERWPPPGAAGPDLEELQP</sequence>
<dbReference type="GO" id="GO:0008984">
    <property type="term" value="F:protein-glutamate methylesterase activity"/>
    <property type="evidence" value="ECO:0007669"/>
    <property type="project" value="InterPro"/>
</dbReference>
<feature type="compositionally biased region" description="Basic and acidic residues" evidence="2">
    <location>
        <begin position="151"/>
        <end position="163"/>
    </location>
</feature>
<feature type="domain" description="CheB-type methylesterase" evidence="3">
    <location>
        <begin position="374"/>
        <end position="452"/>
    </location>
</feature>
<dbReference type="RefSeq" id="WP_133323229.1">
    <property type="nucleotide sequence ID" value="NZ_SMTF01000015.1"/>
</dbReference>
<feature type="region of interest" description="Disordered" evidence="2">
    <location>
        <begin position="286"/>
        <end position="332"/>
    </location>
</feature>
<dbReference type="GO" id="GO:0005737">
    <property type="term" value="C:cytoplasm"/>
    <property type="evidence" value="ECO:0007669"/>
    <property type="project" value="InterPro"/>
</dbReference>
<keyword evidence="5" id="KW-1185">Reference proteome</keyword>
<gene>
    <name evidence="4" type="ORF">E2F46_14210</name>
</gene>
<organism evidence="4 5">
    <name type="scientific">Luteimonas aestuarii</name>
    <dbReference type="NCBI Taxonomy" id="453837"/>
    <lineage>
        <taxon>Bacteria</taxon>
        <taxon>Pseudomonadati</taxon>
        <taxon>Pseudomonadota</taxon>
        <taxon>Gammaproteobacteria</taxon>
        <taxon>Lysobacterales</taxon>
        <taxon>Lysobacteraceae</taxon>
        <taxon>Luteimonas</taxon>
    </lineage>
</organism>
<feature type="region of interest" description="Disordered" evidence="2">
    <location>
        <begin position="151"/>
        <end position="172"/>
    </location>
</feature>
<dbReference type="GO" id="GO:0000156">
    <property type="term" value="F:phosphorelay response regulator activity"/>
    <property type="evidence" value="ECO:0007669"/>
    <property type="project" value="InterPro"/>
</dbReference>
<feature type="compositionally biased region" description="Acidic residues" evidence="2">
    <location>
        <begin position="313"/>
        <end position="322"/>
    </location>
</feature>
<feature type="region of interest" description="Disordered" evidence="2">
    <location>
        <begin position="111"/>
        <end position="135"/>
    </location>
</feature>
<dbReference type="Gene3D" id="3.40.50.180">
    <property type="entry name" value="Methylesterase CheB, C-terminal domain"/>
    <property type="match status" value="1"/>
</dbReference>
<evidence type="ECO:0000256" key="1">
    <source>
        <dbReference type="PROSITE-ProRule" id="PRU00050"/>
    </source>
</evidence>
<dbReference type="InterPro" id="IPR000673">
    <property type="entry name" value="Sig_transdc_resp-reg_Me-estase"/>
</dbReference>
<protein>
    <recommendedName>
        <fullName evidence="3">CheB-type methylesterase domain-containing protein</fullName>
    </recommendedName>
</protein>
<reference evidence="4 5" key="1">
    <citation type="submission" date="2019-03" db="EMBL/GenBank/DDBJ databases">
        <title>Luteimonas zhaokaii sp.nov., isolated from the rectal contents of Plateau pika in Yushu, Qinghai Province, China.</title>
        <authorList>
            <person name="Zhang G."/>
        </authorList>
    </citation>
    <scope>NUCLEOTIDE SEQUENCE [LARGE SCALE GENOMIC DNA]</scope>
    <source>
        <strain evidence="4 5">B9</strain>
    </source>
</reference>
<evidence type="ECO:0000313" key="4">
    <source>
        <dbReference type="EMBL" id="TDK21693.1"/>
    </source>
</evidence>
<feature type="compositionally biased region" description="Low complexity" evidence="2">
    <location>
        <begin position="259"/>
        <end position="269"/>
    </location>
</feature>
<dbReference type="GO" id="GO:0006935">
    <property type="term" value="P:chemotaxis"/>
    <property type="evidence" value="ECO:0007669"/>
    <property type="project" value="InterPro"/>
</dbReference>
<dbReference type="AlphaFoldDB" id="A0A4R5TNL9"/>
<dbReference type="PROSITE" id="PS50122">
    <property type="entry name" value="CHEB"/>
    <property type="match status" value="1"/>
</dbReference>
<evidence type="ECO:0000256" key="2">
    <source>
        <dbReference type="SAM" id="MobiDB-lite"/>
    </source>
</evidence>
<feature type="region of interest" description="Disordered" evidence="2">
    <location>
        <begin position="242"/>
        <end position="269"/>
    </location>
</feature>
<dbReference type="OrthoDB" id="9793421at2"/>
<proteinExistence type="predicted"/>
<name>A0A4R5TNL9_9GAMM</name>
<accession>A0A4R5TNL9</accession>
<dbReference type="Pfam" id="PF01339">
    <property type="entry name" value="CheB_methylest"/>
    <property type="match status" value="1"/>
</dbReference>
<comment type="caution">
    <text evidence="1">Lacks conserved residue(s) required for the propagation of feature annotation.</text>
</comment>
<evidence type="ECO:0000313" key="5">
    <source>
        <dbReference type="Proteomes" id="UP000294796"/>
    </source>
</evidence>
<dbReference type="SUPFAM" id="SSF52738">
    <property type="entry name" value="Methylesterase CheB, C-terminal domain"/>
    <property type="match status" value="1"/>
</dbReference>
<comment type="caution">
    <text evidence="4">The sequence shown here is derived from an EMBL/GenBank/DDBJ whole genome shotgun (WGS) entry which is preliminary data.</text>
</comment>
<dbReference type="Proteomes" id="UP000294796">
    <property type="component" value="Unassembled WGS sequence"/>
</dbReference>